<dbReference type="AlphaFoldDB" id="A0A9N9EEM7"/>
<protein>
    <submittedName>
        <fullName evidence="1">8154_t:CDS:1</fullName>
    </submittedName>
</protein>
<comment type="caution">
    <text evidence="1">The sequence shown here is derived from an EMBL/GenBank/DDBJ whole genome shotgun (WGS) entry which is preliminary data.</text>
</comment>
<organism evidence="1 2">
    <name type="scientific">Dentiscutata erythropus</name>
    <dbReference type="NCBI Taxonomy" id="1348616"/>
    <lineage>
        <taxon>Eukaryota</taxon>
        <taxon>Fungi</taxon>
        <taxon>Fungi incertae sedis</taxon>
        <taxon>Mucoromycota</taxon>
        <taxon>Glomeromycotina</taxon>
        <taxon>Glomeromycetes</taxon>
        <taxon>Diversisporales</taxon>
        <taxon>Gigasporaceae</taxon>
        <taxon>Dentiscutata</taxon>
    </lineage>
</organism>
<reference evidence="1" key="1">
    <citation type="submission" date="2021-06" db="EMBL/GenBank/DDBJ databases">
        <authorList>
            <person name="Kallberg Y."/>
            <person name="Tangrot J."/>
            <person name="Rosling A."/>
        </authorList>
    </citation>
    <scope>NUCLEOTIDE SEQUENCE</scope>
    <source>
        <strain evidence="1">MA453B</strain>
    </source>
</reference>
<evidence type="ECO:0000313" key="2">
    <source>
        <dbReference type="Proteomes" id="UP000789405"/>
    </source>
</evidence>
<gene>
    <name evidence="1" type="ORF">DERYTH_LOCUS11555</name>
</gene>
<proteinExistence type="predicted"/>
<sequence length="42" mass="4956">ESYYSQSIYSSIDWDHSSSLRSIFKKSKNGLFWSGLFQFSLK</sequence>
<dbReference type="EMBL" id="CAJVPY010007194">
    <property type="protein sequence ID" value="CAG8676709.1"/>
    <property type="molecule type" value="Genomic_DNA"/>
</dbReference>
<dbReference type="Proteomes" id="UP000789405">
    <property type="component" value="Unassembled WGS sequence"/>
</dbReference>
<feature type="non-terminal residue" evidence="1">
    <location>
        <position position="1"/>
    </location>
</feature>
<name>A0A9N9EEM7_9GLOM</name>
<accession>A0A9N9EEM7</accession>
<keyword evidence="2" id="KW-1185">Reference proteome</keyword>
<evidence type="ECO:0000313" key="1">
    <source>
        <dbReference type="EMBL" id="CAG8676709.1"/>
    </source>
</evidence>